<protein>
    <submittedName>
        <fullName evidence="2">Uncharacterized protein</fullName>
    </submittedName>
</protein>
<name>A0AAV6ZNH8_ENGPU</name>
<evidence type="ECO:0000313" key="2">
    <source>
        <dbReference type="EMBL" id="KAG8550747.1"/>
    </source>
</evidence>
<feature type="signal peptide" evidence="1">
    <location>
        <begin position="1"/>
        <end position="17"/>
    </location>
</feature>
<evidence type="ECO:0000256" key="1">
    <source>
        <dbReference type="SAM" id="SignalP"/>
    </source>
</evidence>
<keyword evidence="3" id="KW-1185">Reference proteome</keyword>
<proteinExistence type="predicted"/>
<feature type="chain" id="PRO_5043406353" evidence="1">
    <location>
        <begin position="18"/>
        <end position="246"/>
    </location>
</feature>
<reference evidence="2" key="1">
    <citation type="thesis" date="2020" institute="ProQuest LLC" country="789 East Eisenhower Parkway, Ann Arbor, MI, USA">
        <title>Comparative Genomics and Chromosome Evolution.</title>
        <authorList>
            <person name="Mudd A.B."/>
        </authorList>
    </citation>
    <scope>NUCLEOTIDE SEQUENCE</scope>
    <source>
        <strain evidence="2">237g6f4</strain>
        <tissue evidence="2">Blood</tissue>
    </source>
</reference>
<dbReference type="EMBL" id="WNYA01000030">
    <property type="protein sequence ID" value="KAG8550747.1"/>
    <property type="molecule type" value="Genomic_DNA"/>
</dbReference>
<organism evidence="2 3">
    <name type="scientific">Engystomops pustulosus</name>
    <name type="common">Tungara frog</name>
    <name type="synonym">Physalaemus pustulosus</name>
    <dbReference type="NCBI Taxonomy" id="76066"/>
    <lineage>
        <taxon>Eukaryota</taxon>
        <taxon>Metazoa</taxon>
        <taxon>Chordata</taxon>
        <taxon>Craniata</taxon>
        <taxon>Vertebrata</taxon>
        <taxon>Euteleostomi</taxon>
        <taxon>Amphibia</taxon>
        <taxon>Batrachia</taxon>
        <taxon>Anura</taxon>
        <taxon>Neobatrachia</taxon>
        <taxon>Hyloidea</taxon>
        <taxon>Leptodactylidae</taxon>
        <taxon>Leiuperinae</taxon>
        <taxon>Engystomops</taxon>
    </lineage>
</organism>
<gene>
    <name evidence="2" type="ORF">GDO81_021662</name>
</gene>
<sequence>MKIIILFALAGLSLVSCYDTSGSKPTNAQCLEFAVNHAPAFTVNLAIFVCSYKGKITRNEEKFRAATKELILILKCAGCALDVILNIHEDQTLEEALAAAGKTLEDVARELFELLDTLKLSEGATQILCALADDALLSTCLAKALTKNVSPLPDNLKAFICKGDRNAVTAKDVVQLLKNAACFGDDALGTGDTVEELVTKLGESLEGLVQKVLDLLQALIGPSGLLYDLACKLIKLPDVGLGGMIG</sequence>
<comment type="caution">
    <text evidence="2">The sequence shown here is derived from an EMBL/GenBank/DDBJ whole genome shotgun (WGS) entry which is preliminary data.</text>
</comment>
<dbReference type="Proteomes" id="UP000824782">
    <property type="component" value="Unassembled WGS sequence"/>
</dbReference>
<keyword evidence="1" id="KW-0732">Signal</keyword>
<dbReference type="PROSITE" id="PS51257">
    <property type="entry name" value="PROKAR_LIPOPROTEIN"/>
    <property type="match status" value="1"/>
</dbReference>
<evidence type="ECO:0000313" key="3">
    <source>
        <dbReference type="Proteomes" id="UP000824782"/>
    </source>
</evidence>
<accession>A0AAV6ZNH8</accession>
<dbReference type="AlphaFoldDB" id="A0AAV6ZNH8"/>